<dbReference type="EMBL" id="JBHRYB010000001">
    <property type="protein sequence ID" value="MFC3678992.1"/>
    <property type="molecule type" value="Genomic_DNA"/>
</dbReference>
<evidence type="ECO:0000313" key="1">
    <source>
        <dbReference type="EMBL" id="MFC3678992.1"/>
    </source>
</evidence>
<evidence type="ECO:0000313" key="2">
    <source>
        <dbReference type="Proteomes" id="UP001595722"/>
    </source>
</evidence>
<gene>
    <name evidence="1" type="ORF">ACFOMG_02540</name>
</gene>
<dbReference type="RefSeq" id="WP_376864579.1">
    <property type="nucleotide sequence ID" value="NZ_JBHRYB010000001.1"/>
</dbReference>
<sequence length="106" mass="12138">MAVWLSWPMVLIIEPQQLRHYYLLLSYTDISQRFVMVLFFPMQQELDCISDGGDILGKIRFDGAQQKHIFDADVTASISAQQHTLIEQKLATLDGGQHTIPMQDDD</sequence>
<comment type="caution">
    <text evidence="1">The sequence shown here is derived from an EMBL/GenBank/DDBJ whole genome shotgun (WGS) entry which is preliminary data.</text>
</comment>
<proteinExistence type="predicted"/>
<keyword evidence="2" id="KW-1185">Reference proteome</keyword>
<organism evidence="1 2">
    <name type="scientific">Bacterioplanoides pacificum</name>
    <dbReference type="NCBI Taxonomy" id="1171596"/>
    <lineage>
        <taxon>Bacteria</taxon>
        <taxon>Pseudomonadati</taxon>
        <taxon>Pseudomonadota</taxon>
        <taxon>Gammaproteobacteria</taxon>
        <taxon>Oceanospirillales</taxon>
        <taxon>Oceanospirillaceae</taxon>
        <taxon>Bacterioplanoides</taxon>
    </lineage>
</organism>
<protein>
    <submittedName>
        <fullName evidence="1">Uncharacterized protein</fullName>
    </submittedName>
</protein>
<accession>A0ABV7VPG0</accession>
<name>A0ABV7VPG0_9GAMM</name>
<dbReference type="Proteomes" id="UP001595722">
    <property type="component" value="Unassembled WGS sequence"/>
</dbReference>
<reference evidence="2" key="1">
    <citation type="journal article" date="2019" name="Int. J. Syst. Evol. Microbiol.">
        <title>The Global Catalogue of Microorganisms (GCM) 10K type strain sequencing project: providing services to taxonomists for standard genome sequencing and annotation.</title>
        <authorList>
            <consortium name="The Broad Institute Genomics Platform"/>
            <consortium name="The Broad Institute Genome Sequencing Center for Infectious Disease"/>
            <person name="Wu L."/>
            <person name="Ma J."/>
        </authorList>
    </citation>
    <scope>NUCLEOTIDE SEQUENCE [LARGE SCALE GENOMIC DNA]</scope>
    <source>
        <strain evidence="2">KCTC 42424</strain>
    </source>
</reference>